<evidence type="ECO:0000256" key="1">
    <source>
        <dbReference type="SAM" id="Phobius"/>
    </source>
</evidence>
<dbReference type="AlphaFoldDB" id="A0AAV2P5V7"/>
<keyword evidence="1" id="KW-0472">Membrane</keyword>
<evidence type="ECO:0000313" key="3">
    <source>
        <dbReference type="Proteomes" id="UP001497644"/>
    </source>
</evidence>
<protein>
    <submittedName>
        <fullName evidence="2">Uncharacterized protein</fullName>
    </submittedName>
</protein>
<organism evidence="2 3">
    <name type="scientific">Lasius platythorax</name>
    <dbReference type="NCBI Taxonomy" id="488582"/>
    <lineage>
        <taxon>Eukaryota</taxon>
        <taxon>Metazoa</taxon>
        <taxon>Ecdysozoa</taxon>
        <taxon>Arthropoda</taxon>
        <taxon>Hexapoda</taxon>
        <taxon>Insecta</taxon>
        <taxon>Pterygota</taxon>
        <taxon>Neoptera</taxon>
        <taxon>Endopterygota</taxon>
        <taxon>Hymenoptera</taxon>
        <taxon>Apocrita</taxon>
        <taxon>Aculeata</taxon>
        <taxon>Formicoidea</taxon>
        <taxon>Formicidae</taxon>
        <taxon>Formicinae</taxon>
        <taxon>Lasius</taxon>
        <taxon>Lasius</taxon>
    </lineage>
</organism>
<reference evidence="2" key="1">
    <citation type="submission" date="2024-04" db="EMBL/GenBank/DDBJ databases">
        <authorList>
            <consortium name="Molecular Ecology Group"/>
        </authorList>
    </citation>
    <scope>NUCLEOTIDE SEQUENCE</scope>
</reference>
<keyword evidence="3" id="KW-1185">Reference proteome</keyword>
<sequence>MKKEVCGIIGAGRRKQEDVDVSQVVQCTRYVGTSSGFSRMGNDAQHKMHNRNTARTVVLDRVTVAVSAVVVVVVVVVVYTSDIPPE</sequence>
<dbReference type="EMBL" id="OZ034830">
    <property type="protein sequence ID" value="CAL1687010.1"/>
    <property type="molecule type" value="Genomic_DNA"/>
</dbReference>
<dbReference type="Proteomes" id="UP001497644">
    <property type="component" value="Chromosome 7"/>
</dbReference>
<feature type="transmembrane region" description="Helical" evidence="1">
    <location>
        <begin position="58"/>
        <end position="79"/>
    </location>
</feature>
<accession>A0AAV2P5V7</accession>
<keyword evidence="1" id="KW-0812">Transmembrane</keyword>
<name>A0AAV2P5V7_9HYME</name>
<keyword evidence="1" id="KW-1133">Transmembrane helix</keyword>
<gene>
    <name evidence="2" type="ORF">LPLAT_LOCUS12292</name>
</gene>
<proteinExistence type="predicted"/>
<evidence type="ECO:0000313" key="2">
    <source>
        <dbReference type="EMBL" id="CAL1687010.1"/>
    </source>
</evidence>